<reference evidence="2 3" key="1">
    <citation type="journal article" date="2015" name="Genome Announc.">
        <title>Expanding the biotechnology potential of lactobacilli through comparative genomics of 213 strains and associated genera.</title>
        <authorList>
            <person name="Sun Z."/>
            <person name="Harris H.M."/>
            <person name="McCann A."/>
            <person name="Guo C."/>
            <person name="Argimon S."/>
            <person name="Zhang W."/>
            <person name="Yang X."/>
            <person name="Jeffery I.B."/>
            <person name="Cooney J.C."/>
            <person name="Kagawa T.F."/>
            <person name="Liu W."/>
            <person name="Song Y."/>
            <person name="Salvetti E."/>
            <person name="Wrobel A."/>
            <person name="Rasinkangas P."/>
            <person name="Parkhill J."/>
            <person name="Rea M.C."/>
            <person name="O'Sullivan O."/>
            <person name="Ritari J."/>
            <person name="Douillard F.P."/>
            <person name="Paul Ross R."/>
            <person name="Yang R."/>
            <person name="Briner A.E."/>
            <person name="Felis G.E."/>
            <person name="de Vos W.M."/>
            <person name="Barrangou R."/>
            <person name="Klaenhammer T.R."/>
            <person name="Caufield P.W."/>
            <person name="Cui Y."/>
            <person name="Zhang H."/>
            <person name="O'Toole P.W."/>
        </authorList>
    </citation>
    <scope>NUCLEOTIDE SEQUENCE [LARGE SCALE GENOMIC DNA]</scope>
    <source>
        <strain evidence="2 3">DSM 17757</strain>
    </source>
</reference>
<evidence type="ECO:0000313" key="2">
    <source>
        <dbReference type="EMBL" id="KRN67396.1"/>
    </source>
</evidence>
<evidence type="ECO:0000256" key="1">
    <source>
        <dbReference type="SAM" id="Phobius"/>
    </source>
</evidence>
<dbReference type="STRING" id="319652.IV80_GL000937"/>
<accession>A0A0R2IZT5</accession>
<keyword evidence="1" id="KW-0472">Membrane</keyword>
<evidence type="ECO:0000313" key="3">
    <source>
        <dbReference type="Proteomes" id="UP000051568"/>
    </source>
</evidence>
<name>A0A0R2IZT5_9LACO</name>
<dbReference type="AlphaFoldDB" id="A0A0R2IZT5"/>
<gene>
    <name evidence="2" type="ORF">IV80_GL000937</name>
</gene>
<sequence>MAPKSLHRLPEFGRIISEVVIFGGTGSLMYVQNFKTMTVIYLLIVLCNTILDHVL</sequence>
<feature type="transmembrane region" description="Helical" evidence="1">
    <location>
        <begin position="12"/>
        <end position="31"/>
    </location>
</feature>
<comment type="caution">
    <text evidence="2">The sequence shown here is derived from an EMBL/GenBank/DDBJ whole genome shotgun (WGS) entry which is preliminary data.</text>
</comment>
<protein>
    <submittedName>
        <fullName evidence="2">Uncharacterized protein</fullName>
    </submittedName>
</protein>
<dbReference type="PATRIC" id="fig|319652.3.peg.943"/>
<organism evidence="2 3">
    <name type="scientific">Pediococcus cellicola</name>
    <dbReference type="NCBI Taxonomy" id="319652"/>
    <lineage>
        <taxon>Bacteria</taxon>
        <taxon>Bacillati</taxon>
        <taxon>Bacillota</taxon>
        <taxon>Bacilli</taxon>
        <taxon>Lactobacillales</taxon>
        <taxon>Lactobacillaceae</taxon>
        <taxon>Pediococcus</taxon>
    </lineage>
</organism>
<keyword evidence="1" id="KW-1133">Transmembrane helix</keyword>
<dbReference type="Proteomes" id="UP000051568">
    <property type="component" value="Unassembled WGS sequence"/>
</dbReference>
<dbReference type="EMBL" id="JQBR01000002">
    <property type="protein sequence ID" value="KRN67396.1"/>
    <property type="molecule type" value="Genomic_DNA"/>
</dbReference>
<proteinExistence type="predicted"/>
<keyword evidence="3" id="KW-1185">Reference proteome</keyword>
<keyword evidence="1" id="KW-0812">Transmembrane</keyword>